<sequence>MSPRDSSPTITAILNAADSLLETGGRDAVTLRAVGEVAGVSRMTPYRHFEDKSALLQALAERTLRAMAEGIRVASASASTPAEKLRAGARAYLDHALDNPHHYQLIFGDTPLAQPGPELNAAADDAMRAVEEIVADAQGAGLLRSAPTRELATVLWVLLHGLAALQITGHLHEPRTVDGDTQLEVLLDLALAQFHP</sequence>
<dbReference type="GO" id="GO:0003700">
    <property type="term" value="F:DNA-binding transcription factor activity"/>
    <property type="evidence" value="ECO:0007669"/>
    <property type="project" value="TreeGrafter"/>
</dbReference>
<gene>
    <name evidence="6" type="ORF">EII34_13055</name>
</gene>
<comment type="caution">
    <text evidence="6">The sequence shown here is derived from an EMBL/GenBank/DDBJ whole genome shotgun (WGS) entry which is preliminary data.</text>
</comment>
<organism evidence="6 7">
    <name type="scientific">Arachnia propionica</name>
    <dbReference type="NCBI Taxonomy" id="1750"/>
    <lineage>
        <taxon>Bacteria</taxon>
        <taxon>Bacillati</taxon>
        <taxon>Actinomycetota</taxon>
        <taxon>Actinomycetes</taxon>
        <taxon>Propionibacteriales</taxon>
        <taxon>Propionibacteriaceae</taxon>
        <taxon>Arachnia</taxon>
    </lineage>
</organism>
<dbReference type="PANTHER" id="PTHR30055">
    <property type="entry name" value="HTH-TYPE TRANSCRIPTIONAL REGULATOR RUTR"/>
    <property type="match status" value="1"/>
</dbReference>
<evidence type="ECO:0000259" key="5">
    <source>
        <dbReference type="PROSITE" id="PS50977"/>
    </source>
</evidence>
<dbReference type="PANTHER" id="PTHR30055:SF234">
    <property type="entry name" value="HTH-TYPE TRANSCRIPTIONAL REGULATOR BETI"/>
    <property type="match status" value="1"/>
</dbReference>
<feature type="DNA-binding region" description="H-T-H motif" evidence="4">
    <location>
        <begin position="30"/>
        <end position="49"/>
    </location>
</feature>
<keyword evidence="2 4" id="KW-0238">DNA-binding</keyword>
<dbReference type="EMBL" id="RQZG01000017">
    <property type="protein sequence ID" value="RRD03727.1"/>
    <property type="molecule type" value="Genomic_DNA"/>
</dbReference>
<dbReference type="Pfam" id="PF13305">
    <property type="entry name" value="TetR_C_33"/>
    <property type="match status" value="1"/>
</dbReference>
<dbReference type="SUPFAM" id="SSF46689">
    <property type="entry name" value="Homeodomain-like"/>
    <property type="match status" value="1"/>
</dbReference>
<dbReference type="Gene3D" id="1.10.357.10">
    <property type="entry name" value="Tetracycline Repressor, domain 2"/>
    <property type="match status" value="1"/>
</dbReference>
<dbReference type="PROSITE" id="PS50977">
    <property type="entry name" value="HTH_TETR_2"/>
    <property type="match status" value="1"/>
</dbReference>
<keyword evidence="1" id="KW-0805">Transcription regulation</keyword>
<dbReference type="InterPro" id="IPR001647">
    <property type="entry name" value="HTH_TetR"/>
</dbReference>
<evidence type="ECO:0000256" key="3">
    <source>
        <dbReference type="ARBA" id="ARBA00023163"/>
    </source>
</evidence>
<dbReference type="InterPro" id="IPR009057">
    <property type="entry name" value="Homeodomain-like_sf"/>
</dbReference>
<dbReference type="InterPro" id="IPR036271">
    <property type="entry name" value="Tet_transcr_reg_TetR-rel_C_sf"/>
</dbReference>
<accession>A0A3P1T2I7</accession>
<dbReference type="RefSeq" id="WP_124845602.1">
    <property type="nucleotide sequence ID" value="NZ_RQZG01000017.1"/>
</dbReference>
<proteinExistence type="predicted"/>
<name>A0A3P1T2I7_9ACTN</name>
<protein>
    <submittedName>
        <fullName evidence="6">TetR/AcrR family transcriptional regulator</fullName>
    </submittedName>
</protein>
<reference evidence="6 7" key="1">
    <citation type="submission" date="2018-11" db="EMBL/GenBank/DDBJ databases">
        <title>Genomes From Bacteria Associated with the Canine Oral Cavity: a Test Case for Automated Genome-Based Taxonomic Assignment.</title>
        <authorList>
            <person name="Coil D.A."/>
            <person name="Jospin G."/>
            <person name="Darling A.E."/>
            <person name="Wallis C."/>
            <person name="Davis I.J."/>
            <person name="Harris S."/>
            <person name="Eisen J.A."/>
            <person name="Holcombe L.J."/>
            <person name="O'Flynn C."/>
        </authorList>
    </citation>
    <scope>NUCLEOTIDE SEQUENCE [LARGE SCALE GENOMIC DNA]</scope>
    <source>
        <strain evidence="6 7">OH887_COT-365</strain>
    </source>
</reference>
<dbReference type="GO" id="GO:0000976">
    <property type="term" value="F:transcription cis-regulatory region binding"/>
    <property type="evidence" value="ECO:0007669"/>
    <property type="project" value="TreeGrafter"/>
</dbReference>
<dbReference type="AlphaFoldDB" id="A0A3P1T2I7"/>
<evidence type="ECO:0000313" key="7">
    <source>
        <dbReference type="Proteomes" id="UP000280819"/>
    </source>
</evidence>
<dbReference type="OrthoDB" id="3173376at2"/>
<dbReference type="Proteomes" id="UP000280819">
    <property type="component" value="Unassembled WGS sequence"/>
</dbReference>
<dbReference type="SUPFAM" id="SSF48498">
    <property type="entry name" value="Tetracyclin repressor-like, C-terminal domain"/>
    <property type="match status" value="1"/>
</dbReference>
<dbReference type="Pfam" id="PF00440">
    <property type="entry name" value="TetR_N"/>
    <property type="match status" value="1"/>
</dbReference>
<dbReference type="InterPro" id="IPR050109">
    <property type="entry name" value="HTH-type_TetR-like_transc_reg"/>
</dbReference>
<evidence type="ECO:0000313" key="6">
    <source>
        <dbReference type="EMBL" id="RRD03727.1"/>
    </source>
</evidence>
<evidence type="ECO:0000256" key="2">
    <source>
        <dbReference type="ARBA" id="ARBA00023125"/>
    </source>
</evidence>
<feature type="domain" description="HTH tetR-type" evidence="5">
    <location>
        <begin position="7"/>
        <end position="67"/>
    </location>
</feature>
<evidence type="ECO:0000256" key="4">
    <source>
        <dbReference type="PROSITE-ProRule" id="PRU00335"/>
    </source>
</evidence>
<evidence type="ECO:0000256" key="1">
    <source>
        <dbReference type="ARBA" id="ARBA00023015"/>
    </source>
</evidence>
<dbReference type="InterPro" id="IPR025996">
    <property type="entry name" value="MT1864/Rv1816-like_C"/>
</dbReference>
<dbReference type="PRINTS" id="PR00455">
    <property type="entry name" value="HTHTETR"/>
</dbReference>
<keyword evidence="3" id="KW-0804">Transcription</keyword>